<dbReference type="InterPro" id="IPR027417">
    <property type="entry name" value="P-loop_NTPase"/>
</dbReference>
<name>A0ABS6K1Q2_9FIRM</name>
<comment type="caution">
    <text evidence="7">The sequence shown here is derived from an EMBL/GenBank/DDBJ whole genome shotgun (WGS) entry which is preliminary data.</text>
</comment>
<keyword evidence="6" id="KW-0472">Membrane</keyword>
<dbReference type="Proteomes" id="UP001314681">
    <property type="component" value="Unassembled WGS sequence"/>
</dbReference>
<proteinExistence type="predicted"/>
<sequence length="114" mass="12663">MKFRKAGDLGQIRHREARTASRAVRKIHRPASRERSRANKLFRELNIKATGIDDLADQGFGILLVSSEMQEVLSLCDRILVMKEGRIRGELSGQEATQEKILALAMASAAEGSE</sequence>
<evidence type="ECO:0000256" key="4">
    <source>
        <dbReference type="ARBA" id="ARBA00022840"/>
    </source>
</evidence>
<keyword evidence="3" id="KW-0547">Nucleotide-binding</keyword>
<dbReference type="SUPFAM" id="SSF52540">
    <property type="entry name" value="P-loop containing nucleoside triphosphate hydrolases"/>
    <property type="match status" value="1"/>
</dbReference>
<keyword evidence="2" id="KW-1003">Cell membrane</keyword>
<evidence type="ECO:0000256" key="1">
    <source>
        <dbReference type="ARBA" id="ARBA00022448"/>
    </source>
</evidence>
<dbReference type="InterPro" id="IPR050107">
    <property type="entry name" value="ABC_carbohydrate_import_ATPase"/>
</dbReference>
<keyword evidence="4" id="KW-0067">ATP-binding</keyword>
<dbReference type="EMBL" id="JAHQCX010000001">
    <property type="protein sequence ID" value="MBU9724781.1"/>
    <property type="molecule type" value="Genomic_DNA"/>
</dbReference>
<gene>
    <name evidence="7" type="ORF">KTH90_02005</name>
</gene>
<organism evidence="7 8">
    <name type="scientific">Diplocloster modestus</name>
    <dbReference type="NCBI Taxonomy" id="2850322"/>
    <lineage>
        <taxon>Bacteria</taxon>
        <taxon>Bacillati</taxon>
        <taxon>Bacillota</taxon>
        <taxon>Clostridia</taxon>
        <taxon>Lachnospirales</taxon>
        <taxon>Lachnospiraceae</taxon>
        <taxon>Diplocloster</taxon>
    </lineage>
</organism>
<dbReference type="PANTHER" id="PTHR43790">
    <property type="entry name" value="CARBOHYDRATE TRANSPORT ATP-BINDING PROTEIN MG119-RELATED"/>
    <property type="match status" value="1"/>
</dbReference>
<keyword evidence="5" id="KW-1278">Translocase</keyword>
<evidence type="ECO:0000256" key="3">
    <source>
        <dbReference type="ARBA" id="ARBA00022741"/>
    </source>
</evidence>
<accession>A0ABS6K1Q2</accession>
<keyword evidence="1" id="KW-0813">Transport</keyword>
<evidence type="ECO:0000256" key="2">
    <source>
        <dbReference type="ARBA" id="ARBA00022475"/>
    </source>
</evidence>
<dbReference type="Gene3D" id="3.40.50.300">
    <property type="entry name" value="P-loop containing nucleotide triphosphate hydrolases"/>
    <property type="match status" value="1"/>
</dbReference>
<evidence type="ECO:0000313" key="8">
    <source>
        <dbReference type="Proteomes" id="UP001314681"/>
    </source>
</evidence>
<protein>
    <submittedName>
        <fullName evidence="7">Uncharacterized protein</fullName>
    </submittedName>
</protein>
<keyword evidence="8" id="KW-1185">Reference proteome</keyword>
<dbReference type="RefSeq" id="WP_158352701.1">
    <property type="nucleotide sequence ID" value="NZ_JAHQCX010000001.1"/>
</dbReference>
<evidence type="ECO:0000313" key="7">
    <source>
        <dbReference type="EMBL" id="MBU9724781.1"/>
    </source>
</evidence>
<evidence type="ECO:0000256" key="6">
    <source>
        <dbReference type="ARBA" id="ARBA00023136"/>
    </source>
</evidence>
<evidence type="ECO:0000256" key="5">
    <source>
        <dbReference type="ARBA" id="ARBA00022967"/>
    </source>
</evidence>
<dbReference type="PANTHER" id="PTHR43790:SF3">
    <property type="entry name" value="D-ALLOSE IMPORT ATP-BINDING PROTEIN ALSA-RELATED"/>
    <property type="match status" value="1"/>
</dbReference>
<reference evidence="7 8" key="1">
    <citation type="submission" date="2021-06" db="EMBL/GenBank/DDBJ databases">
        <title>Description of novel taxa of the family Lachnospiraceae.</title>
        <authorList>
            <person name="Chaplin A.V."/>
            <person name="Sokolova S.R."/>
            <person name="Pikina A.P."/>
            <person name="Korzhanova M."/>
            <person name="Belova V."/>
            <person name="Korostin D."/>
            <person name="Efimov B.A."/>
        </authorList>
    </citation>
    <scope>NUCLEOTIDE SEQUENCE [LARGE SCALE GENOMIC DNA]</scope>
    <source>
        <strain evidence="7 8">ASD4241</strain>
    </source>
</reference>